<proteinExistence type="predicted"/>
<accession>A0A0F9ZKZ7</accession>
<dbReference type="AlphaFoldDB" id="A0A0F9ZKZ7"/>
<gene>
    <name evidence="2" type="ORF">UR34_C0001G0090</name>
</gene>
<protein>
    <submittedName>
        <fullName evidence="2">Uncharacterized protein</fullName>
    </submittedName>
</protein>
<evidence type="ECO:0000313" key="2">
    <source>
        <dbReference type="EMBL" id="KKP44744.1"/>
    </source>
</evidence>
<reference evidence="2 3" key="1">
    <citation type="journal article" date="2015" name="Nature">
        <title>rRNA introns, odd ribosomes, and small enigmatic genomes across a large radiation of phyla.</title>
        <authorList>
            <person name="Brown C.T."/>
            <person name="Hug L.A."/>
            <person name="Thomas B.C."/>
            <person name="Sharon I."/>
            <person name="Castelle C.J."/>
            <person name="Singh A."/>
            <person name="Wilkins M.J."/>
            <person name="Williams K.H."/>
            <person name="Banfield J.F."/>
        </authorList>
    </citation>
    <scope>NUCLEOTIDE SEQUENCE [LARGE SCALE GENOMIC DNA]</scope>
</reference>
<sequence length="131" mass="13269">MDTVEIQDQIPVQETSSVALESKAFTLMGSMFGAEALSSVKDLVAESNNIAINVTLSELQEVGNVAGIGAMAGAVVGTILTTYVNKLEERVTGQKPVPAMGRGCSLIPGSAAFGAAVGVAVKLITMANGGN</sequence>
<feature type="transmembrane region" description="Helical" evidence="1">
    <location>
        <begin position="65"/>
        <end position="84"/>
    </location>
</feature>
<keyword evidence="1" id="KW-0812">Transmembrane</keyword>
<name>A0A0F9ZKZ7_9BACT</name>
<dbReference type="Proteomes" id="UP000034302">
    <property type="component" value="Unassembled WGS sequence"/>
</dbReference>
<keyword evidence="1" id="KW-0472">Membrane</keyword>
<organism evidence="2 3">
    <name type="scientific">candidate division WS6 bacterium GW2011_GWC1_33_20</name>
    <dbReference type="NCBI Taxonomy" id="1619089"/>
    <lineage>
        <taxon>Bacteria</taxon>
        <taxon>Candidatus Dojkabacteria</taxon>
    </lineage>
</organism>
<comment type="caution">
    <text evidence="2">The sequence shown here is derived from an EMBL/GenBank/DDBJ whole genome shotgun (WGS) entry which is preliminary data.</text>
</comment>
<evidence type="ECO:0000313" key="3">
    <source>
        <dbReference type="Proteomes" id="UP000034302"/>
    </source>
</evidence>
<feature type="transmembrane region" description="Helical" evidence="1">
    <location>
        <begin position="105"/>
        <end position="125"/>
    </location>
</feature>
<evidence type="ECO:0000256" key="1">
    <source>
        <dbReference type="SAM" id="Phobius"/>
    </source>
</evidence>
<keyword evidence="1" id="KW-1133">Transmembrane helix</keyword>
<dbReference type="EMBL" id="LBOV01000001">
    <property type="protein sequence ID" value="KKP44744.1"/>
    <property type="molecule type" value="Genomic_DNA"/>
</dbReference>